<dbReference type="STRING" id="157652.A0A371GTI3"/>
<dbReference type="InterPro" id="IPR012337">
    <property type="entry name" value="RNaseH-like_sf"/>
</dbReference>
<dbReference type="Proteomes" id="UP000257109">
    <property type="component" value="Unassembled WGS sequence"/>
</dbReference>
<dbReference type="Gene3D" id="3.30.420.10">
    <property type="entry name" value="Ribonuclease H-like superfamily/Ribonuclease H"/>
    <property type="match status" value="1"/>
</dbReference>
<feature type="domain" description="Integrase zinc-binding" evidence="1">
    <location>
        <begin position="2"/>
        <end position="41"/>
    </location>
</feature>
<gene>
    <name evidence="2" type="ORF">CR513_23830</name>
</gene>
<proteinExistence type="predicted"/>
<evidence type="ECO:0000313" key="3">
    <source>
        <dbReference type="Proteomes" id="UP000257109"/>
    </source>
</evidence>
<sequence length="216" mass="25673">MGYFGIKKTLSTLHEYFYWSHMKHDVEKICDKCITCKKAKSKVNRYRLYTPLPISNAPWIDHSMDLVFFKMTYFIACHKMDDVTNVADLFFKEVVRLRGMPRSIVSYRDVKFLSYFWRTLWNKLVNCTLSTLLRAVIKKLKSWEESLPLVEFAYNRVVYSTTSHSSFEVVYGFNPLTLLDLILFPMNKQVHQDGKKKAEYVRQLHEKAKQQIEKKT</sequence>
<dbReference type="PANTHER" id="PTHR35046">
    <property type="entry name" value="ZINC KNUCKLE (CCHC-TYPE) FAMILY PROTEIN"/>
    <property type="match status" value="1"/>
</dbReference>
<dbReference type="InterPro" id="IPR041588">
    <property type="entry name" value="Integrase_H2C2"/>
</dbReference>
<dbReference type="InterPro" id="IPR036397">
    <property type="entry name" value="RNaseH_sf"/>
</dbReference>
<dbReference type="Pfam" id="PF17921">
    <property type="entry name" value="Integrase_H2C2"/>
    <property type="match status" value="1"/>
</dbReference>
<dbReference type="AlphaFoldDB" id="A0A371GTI3"/>
<dbReference type="OrthoDB" id="3227343at2759"/>
<dbReference type="Gene3D" id="1.10.340.70">
    <property type="match status" value="1"/>
</dbReference>
<dbReference type="PANTHER" id="PTHR35046:SF9">
    <property type="entry name" value="RNA-DIRECTED DNA POLYMERASE"/>
    <property type="match status" value="1"/>
</dbReference>
<name>A0A371GTI3_MUCPR</name>
<dbReference type="SUPFAM" id="SSF53098">
    <property type="entry name" value="Ribonuclease H-like"/>
    <property type="match status" value="1"/>
</dbReference>
<comment type="caution">
    <text evidence="2">The sequence shown here is derived from an EMBL/GenBank/DDBJ whole genome shotgun (WGS) entry which is preliminary data.</text>
</comment>
<evidence type="ECO:0000259" key="1">
    <source>
        <dbReference type="Pfam" id="PF17921"/>
    </source>
</evidence>
<evidence type="ECO:0000313" key="2">
    <source>
        <dbReference type="EMBL" id="RDX93858.1"/>
    </source>
</evidence>
<dbReference type="GO" id="GO:0003676">
    <property type="term" value="F:nucleic acid binding"/>
    <property type="evidence" value="ECO:0007669"/>
    <property type="project" value="InterPro"/>
</dbReference>
<organism evidence="2 3">
    <name type="scientific">Mucuna pruriens</name>
    <name type="common">Velvet bean</name>
    <name type="synonym">Dolichos pruriens</name>
    <dbReference type="NCBI Taxonomy" id="157652"/>
    <lineage>
        <taxon>Eukaryota</taxon>
        <taxon>Viridiplantae</taxon>
        <taxon>Streptophyta</taxon>
        <taxon>Embryophyta</taxon>
        <taxon>Tracheophyta</taxon>
        <taxon>Spermatophyta</taxon>
        <taxon>Magnoliopsida</taxon>
        <taxon>eudicotyledons</taxon>
        <taxon>Gunneridae</taxon>
        <taxon>Pentapetalae</taxon>
        <taxon>rosids</taxon>
        <taxon>fabids</taxon>
        <taxon>Fabales</taxon>
        <taxon>Fabaceae</taxon>
        <taxon>Papilionoideae</taxon>
        <taxon>50 kb inversion clade</taxon>
        <taxon>NPAAA clade</taxon>
        <taxon>indigoferoid/millettioid clade</taxon>
        <taxon>Phaseoleae</taxon>
        <taxon>Mucuna</taxon>
    </lineage>
</organism>
<protein>
    <recommendedName>
        <fullName evidence="1">Integrase zinc-binding domain-containing protein</fullName>
    </recommendedName>
</protein>
<dbReference type="EMBL" id="QJKJ01004513">
    <property type="protein sequence ID" value="RDX93858.1"/>
    <property type="molecule type" value="Genomic_DNA"/>
</dbReference>
<reference evidence="2" key="1">
    <citation type="submission" date="2018-05" db="EMBL/GenBank/DDBJ databases">
        <title>Draft genome of Mucuna pruriens seed.</title>
        <authorList>
            <person name="Nnadi N.E."/>
            <person name="Vos R."/>
            <person name="Hasami M.H."/>
            <person name="Devisetty U.K."/>
            <person name="Aguiy J.C."/>
        </authorList>
    </citation>
    <scope>NUCLEOTIDE SEQUENCE [LARGE SCALE GENOMIC DNA]</scope>
    <source>
        <strain evidence="2">JCA_2017</strain>
    </source>
</reference>
<feature type="non-terminal residue" evidence="2">
    <location>
        <position position="1"/>
    </location>
</feature>
<keyword evidence="3" id="KW-1185">Reference proteome</keyword>
<accession>A0A371GTI3</accession>